<dbReference type="Proteomes" id="UP001479436">
    <property type="component" value="Unassembled WGS sequence"/>
</dbReference>
<protein>
    <submittedName>
        <fullName evidence="1">Uncharacterized protein</fullName>
    </submittedName>
</protein>
<organism evidence="1 2">
    <name type="scientific">Basidiobolus ranarum</name>
    <dbReference type="NCBI Taxonomy" id="34480"/>
    <lineage>
        <taxon>Eukaryota</taxon>
        <taxon>Fungi</taxon>
        <taxon>Fungi incertae sedis</taxon>
        <taxon>Zoopagomycota</taxon>
        <taxon>Entomophthoromycotina</taxon>
        <taxon>Basidiobolomycetes</taxon>
        <taxon>Basidiobolales</taxon>
        <taxon>Basidiobolaceae</taxon>
        <taxon>Basidiobolus</taxon>
    </lineage>
</organism>
<sequence length="60" mass="6846">MYPCYGLESGSGCRSQLDTIAKISSSIPFLGHKMITADKDWWSEKQWENIPVTRKPKTVE</sequence>
<evidence type="ECO:0000313" key="2">
    <source>
        <dbReference type="Proteomes" id="UP001479436"/>
    </source>
</evidence>
<dbReference type="EMBL" id="JASJQH010001108">
    <property type="protein sequence ID" value="KAK9762053.1"/>
    <property type="molecule type" value="Genomic_DNA"/>
</dbReference>
<evidence type="ECO:0000313" key="1">
    <source>
        <dbReference type="EMBL" id="KAK9762053.1"/>
    </source>
</evidence>
<gene>
    <name evidence="1" type="ORF">K7432_012560</name>
</gene>
<proteinExistence type="predicted"/>
<reference evidence="1 2" key="1">
    <citation type="submission" date="2023-04" db="EMBL/GenBank/DDBJ databases">
        <title>Genome of Basidiobolus ranarum AG-B5.</title>
        <authorList>
            <person name="Stajich J.E."/>
            <person name="Carter-House D."/>
            <person name="Gryganskyi A."/>
        </authorList>
    </citation>
    <scope>NUCLEOTIDE SEQUENCE [LARGE SCALE GENOMIC DNA]</scope>
    <source>
        <strain evidence="1 2">AG-B5</strain>
    </source>
</reference>
<comment type="caution">
    <text evidence="1">The sequence shown here is derived from an EMBL/GenBank/DDBJ whole genome shotgun (WGS) entry which is preliminary data.</text>
</comment>
<name>A0ABR2WKK0_9FUNG</name>
<keyword evidence="2" id="KW-1185">Reference proteome</keyword>
<accession>A0ABR2WKK0</accession>